<evidence type="ECO:0000313" key="3">
    <source>
        <dbReference type="Proteomes" id="UP000316426"/>
    </source>
</evidence>
<dbReference type="EMBL" id="CP036349">
    <property type="protein sequence ID" value="QDV71910.1"/>
    <property type="molecule type" value="Genomic_DNA"/>
</dbReference>
<evidence type="ECO:0000259" key="1">
    <source>
        <dbReference type="Pfam" id="PF07596"/>
    </source>
</evidence>
<dbReference type="RefSeq" id="WP_145105254.1">
    <property type="nucleotide sequence ID" value="NZ_CP036349.1"/>
</dbReference>
<keyword evidence="3" id="KW-1185">Reference proteome</keyword>
<feature type="domain" description="DUF1559" evidence="1">
    <location>
        <begin position="29"/>
        <end position="301"/>
    </location>
</feature>
<gene>
    <name evidence="2" type="ORF">Spa11_00790</name>
</gene>
<dbReference type="PANTHER" id="PTHR30093">
    <property type="entry name" value="GENERAL SECRETION PATHWAY PROTEIN G"/>
    <property type="match status" value="1"/>
</dbReference>
<accession>A0A518K2B7</accession>
<name>A0A518K2B7_9BACT</name>
<dbReference type="Gene3D" id="3.30.700.10">
    <property type="entry name" value="Glycoprotein, Type 4 Pilin"/>
    <property type="match status" value="1"/>
</dbReference>
<dbReference type="Proteomes" id="UP000316426">
    <property type="component" value="Chromosome"/>
</dbReference>
<reference evidence="2 3" key="1">
    <citation type="submission" date="2019-02" db="EMBL/GenBank/DDBJ databases">
        <title>Deep-cultivation of Planctomycetes and their phenomic and genomic characterization uncovers novel biology.</title>
        <authorList>
            <person name="Wiegand S."/>
            <person name="Jogler M."/>
            <person name="Boedeker C."/>
            <person name="Pinto D."/>
            <person name="Vollmers J."/>
            <person name="Rivas-Marin E."/>
            <person name="Kohn T."/>
            <person name="Peeters S.H."/>
            <person name="Heuer A."/>
            <person name="Rast P."/>
            <person name="Oberbeckmann S."/>
            <person name="Bunk B."/>
            <person name="Jeske O."/>
            <person name="Meyerdierks A."/>
            <person name="Storesund J.E."/>
            <person name="Kallscheuer N."/>
            <person name="Luecker S."/>
            <person name="Lage O.M."/>
            <person name="Pohl T."/>
            <person name="Merkel B.J."/>
            <person name="Hornburger P."/>
            <person name="Mueller R.-W."/>
            <person name="Bruemmer F."/>
            <person name="Labrenz M."/>
            <person name="Spormann A.M."/>
            <person name="Op den Camp H."/>
            <person name="Overmann J."/>
            <person name="Amann R."/>
            <person name="Jetten M.S.M."/>
            <person name="Mascher T."/>
            <person name="Medema M.H."/>
            <person name="Devos D.P."/>
            <person name="Kaster A.-K."/>
            <person name="Ovreas L."/>
            <person name="Rohde M."/>
            <person name="Galperin M.Y."/>
            <person name="Jogler C."/>
        </authorList>
    </citation>
    <scope>NUCLEOTIDE SEQUENCE [LARGE SCALE GENOMIC DNA]</scope>
    <source>
        <strain evidence="2 3">Spa11</strain>
    </source>
</reference>
<dbReference type="Pfam" id="PF07596">
    <property type="entry name" value="SBP_bac_10"/>
    <property type="match status" value="1"/>
</dbReference>
<organism evidence="2 3">
    <name type="scientific">Botrimarina mediterranea</name>
    <dbReference type="NCBI Taxonomy" id="2528022"/>
    <lineage>
        <taxon>Bacteria</taxon>
        <taxon>Pseudomonadati</taxon>
        <taxon>Planctomycetota</taxon>
        <taxon>Planctomycetia</taxon>
        <taxon>Pirellulales</taxon>
        <taxon>Lacipirellulaceae</taxon>
        <taxon>Botrimarina</taxon>
    </lineage>
</organism>
<sequence length="313" mass="33384">MNRGHTIIELLVSMGVIGALASLLLPGVQSARESGRRASCQNNLRQVGVALLQHEATHIEFPVGAAGGGSMGVSWMVRIAPYLEEMQSYDRLDLSGGKHGLVVVHAENGRAIDGLEIATLACPSSLIPQLRQVGAFQLMMPSYVGVSGASNHDGFPEQRVAECCIPRMGGQISAGGVLVPNYSVRAMQITDGLSNTLVTAECSSYSYTSDGRERRIDGGFPNGWIAGTAARGVPPEYHPGFAPPSWNIVTVRYTPNTADYDLPGVDDNRGPNNPFTSNHPNGVYAGFADGRVVFLDEKIDLSLFKSLVTRDAN</sequence>
<dbReference type="SUPFAM" id="SSF54523">
    <property type="entry name" value="Pili subunits"/>
    <property type="match status" value="1"/>
</dbReference>
<dbReference type="AlphaFoldDB" id="A0A518K2B7"/>
<dbReference type="InterPro" id="IPR011453">
    <property type="entry name" value="DUF1559"/>
</dbReference>
<dbReference type="KEGG" id="bmei:Spa11_00790"/>
<dbReference type="InterPro" id="IPR045584">
    <property type="entry name" value="Pilin-like"/>
</dbReference>
<proteinExistence type="predicted"/>
<dbReference type="PANTHER" id="PTHR30093:SF2">
    <property type="entry name" value="TYPE II SECRETION SYSTEM PROTEIN H"/>
    <property type="match status" value="1"/>
</dbReference>
<protein>
    <recommendedName>
        <fullName evidence="1">DUF1559 domain-containing protein</fullName>
    </recommendedName>
</protein>
<evidence type="ECO:0000313" key="2">
    <source>
        <dbReference type="EMBL" id="QDV71910.1"/>
    </source>
</evidence>